<evidence type="ECO:0000259" key="4">
    <source>
        <dbReference type="Pfam" id="PF10672"/>
    </source>
</evidence>
<dbReference type="PANTHER" id="PTHR43042:SF2">
    <property type="entry name" value="SAM-DEPENDENT METHYLTRANSFERASE"/>
    <property type="match status" value="1"/>
</dbReference>
<dbReference type="Pfam" id="PF10672">
    <property type="entry name" value="Methyltrans_SAM"/>
    <property type="match status" value="1"/>
</dbReference>
<evidence type="ECO:0000256" key="3">
    <source>
        <dbReference type="ARBA" id="ARBA00022691"/>
    </source>
</evidence>
<proteinExistence type="predicted"/>
<dbReference type="SUPFAM" id="SSF53335">
    <property type="entry name" value="S-adenosyl-L-methionine-dependent methyltransferases"/>
    <property type="match status" value="1"/>
</dbReference>
<evidence type="ECO:0000313" key="5">
    <source>
        <dbReference type="EMBL" id="KXK64318.1"/>
    </source>
</evidence>
<dbReference type="Proteomes" id="UP000070366">
    <property type="component" value="Unassembled WGS sequence"/>
</dbReference>
<evidence type="ECO:0000256" key="2">
    <source>
        <dbReference type="ARBA" id="ARBA00022679"/>
    </source>
</evidence>
<keyword evidence="1" id="KW-0489">Methyltransferase</keyword>
<evidence type="ECO:0000313" key="6">
    <source>
        <dbReference type="Proteomes" id="UP000070366"/>
    </source>
</evidence>
<dbReference type="GO" id="GO:0032259">
    <property type="term" value="P:methylation"/>
    <property type="evidence" value="ECO:0007669"/>
    <property type="project" value="UniProtKB-KW"/>
</dbReference>
<feature type="domain" description="S-adenosylmethionine-dependent methyltransferase" evidence="4">
    <location>
        <begin position="104"/>
        <end position="234"/>
    </location>
</feature>
<reference evidence="5 6" key="1">
    <citation type="submission" date="2016-02" db="EMBL/GenBank/DDBJ databases">
        <authorList>
            <person name="Wen L."/>
            <person name="He K."/>
            <person name="Yang H."/>
        </authorList>
    </citation>
    <scope>NUCLEOTIDE SEQUENCE [LARGE SCALE GENOMIC DNA]</scope>
    <source>
        <strain evidence="5 6">DSM 22607</strain>
    </source>
</reference>
<dbReference type="Gene3D" id="3.40.50.150">
    <property type="entry name" value="Vaccinia Virus protein VP39"/>
    <property type="match status" value="1"/>
</dbReference>
<keyword evidence="6" id="KW-1185">Reference proteome</keyword>
<dbReference type="Gene3D" id="2.60.40.1180">
    <property type="entry name" value="Golgi alpha-mannosidase II"/>
    <property type="match status" value="1"/>
</dbReference>
<keyword evidence="2" id="KW-0808">Transferase</keyword>
<dbReference type="STRING" id="626937.HMPREF3293_02973"/>
<accession>A0A136Q0U5</accession>
<dbReference type="InterPro" id="IPR013780">
    <property type="entry name" value="Glyco_hydro_b"/>
</dbReference>
<evidence type="ECO:0000256" key="1">
    <source>
        <dbReference type="ARBA" id="ARBA00022603"/>
    </source>
</evidence>
<gene>
    <name evidence="5" type="ORF">HMPREF3293_02973</name>
</gene>
<keyword evidence="3" id="KW-0949">S-adenosyl-L-methionine</keyword>
<name>A0A136Q0U5_9FIRM</name>
<comment type="caution">
    <text evidence="5">The sequence shown here is derived from an EMBL/GenBank/DDBJ whole genome shotgun (WGS) entry which is preliminary data.</text>
</comment>
<dbReference type="EMBL" id="LSZW01000065">
    <property type="protein sequence ID" value="KXK64318.1"/>
    <property type="molecule type" value="Genomic_DNA"/>
</dbReference>
<organism evidence="5 6">
    <name type="scientific">Christensenella minuta</name>
    <dbReference type="NCBI Taxonomy" id="626937"/>
    <lineage>
        <taxon>Bacteria</taxon>
        <taxon>Bacillati</taxon>
        <taxon>Bacillota</taxon>
        <taxon>Clostridia</taxon>
        <taxon>Christensenellales</taxon>
        <taxon>Christensenellaceae</taxon>
        <taxon>Christensenella</taxon>
    </lineage>
</organism>
<dbReference type="PANTHER" id="PTHR43042">
    <property type="entry name" value="SAM-DEPENDENT METHYLTRANSFERASE"/>
    <property type="match status" value="1"/>
</dbReference>
<dbReference type="GO" id="GO:0008168">
    <property type="term" value="F:methyltransferase activity"/>
    <property type="evidence" value="ECO:0007669"/>
    <property type="project" value="UniProtKB-KW"/>
</dbReference>
<dbReference type="InterPro" id="IPR029063">
    <property type="entry name" value="SAM-dependent_MTases_sf"/>
</dbReference>
<dbReference type="CDD" id="cd02440">
    <property type="entry name" value="AdoMet_MTases"/>
    <property type="match status" value="1"/>
</dbReference>
<dbReference type="InterPro" id="IPR019614">
    <property type="entry name" value="SAM-dep_methyl-trfase"/>
</dbReference>
<dbReference type="PATRIC" id="fig|626937.4.peg.2923"/>
<protein>
    <recommendedName>
        <fullName evidence="4">S-adenosylmethionine-dependent methyltransferase domain-containing protein</fullName>
    </recommendedName>
</protein>
<sequence length="318" mass="35892">MWQKYYSIHDSIHARVYVKITVIINFSYVRGENVFLTDGWQDYTVLDTGDGMKLEKWGDVILSRPDPQVIWAKQAPELWREAHAEYMRSDRGGGQWNFLRKLPERWILSYGSLRFYVRPTGFKHTGLFPEQAANWDFMAGMIGRASFRPRILNLFAYTGGATLACAQAGAQVTHIDAAKSMNGWAKENLALSGLEDRPVRILADDCLKFVLREQRRGNRYDGIVMDPPSYGRGADGKVFRTEDDLFHLVEETAKLLSDTPLFFIINSYTTGLSSVVCKNLLRICLPGCGGTVDAGDLCLPIKGQEVVLPCGTTTRWHI</sequence>
<dbReference type="AlphaFoldDB" id="A0A136Q0U5"/>